<reference evidence="2 3" key="1">
    <citation type="submission" date="2013-09" db="EMBL/GenBank/DDBJ databases">
        <title>Whole genome sequencing of Halarchaeum acidiphilum strain MH1-52-1.</title>
        <authorList>
            <person name="Shimane Y."/>
            <person name="Minegishi H."/>
            <person name="Nishi S."/>
            <person name="Echigo A."/>
            <person name="Shuto A."/>
            <person name="Konishi M."/>
            <person name="Ito T."/>
            <person name="Ohkuma M."/>
            <person name="Ohta Y."/>
            <person name="Nagano Y."/>
            <person name="Tsubouchi T."/>
            <person name="Mori K."/>
            <person name="Usui K."/>
            <person name="Kamekura M."/>
            <person name="Usami R."/>
            <person name="Takaki Y."/>
            <person name="Hatada Y."/>
        </authorList>
    </citation>
    <scope>NUCLEOTIDE SEQUENCE [LARGE SCALE GENOMIC DNA]</scope>
    <source>
        <strain evidence="2 3">JCM 16109</strain>
    </source>
</reference>
<accession>U2YV39</accession>
<keyword evidence="3" id="KW-1185">Reference proteome</keyword>
<gene>
    <name evidence="2" type="ORF">MBEHAL_1407</name>
</gene>
<organism evidence="2 3">
    <name type="scientific">Halarchaeum acidiphilum MH1-52-1</name>
    <dbReference type="NCBI Taxonomy" id="1261545"/>
    <lineage>
        <taxon>Archaea</taxon>
        <taxon>Methanobacteriati</taxon>
        <taxon>Methanobacteriota</taxon>
        <taxon>Stenosarchaea group</taxon>
        <taxon>Halobacteria</taxon>
        <taxon>Halobacteriales</taxon>
        <taxon>Halobacteriaceae</taxon>
    </lineage>
</organism>
<keyword evidence="1" id="KW-0812">Transmembrane</keyword>
<evidence type="ECO:0000256" key="1">
    <source>
        <dbReference type="SAM" id="Phobius"/>
    </source>
</evidence>
<dbReference type="RefSeq" id="WP_020221332.1">
    <property type="nucleotide sequence ID" value="NZ_BANO01000053.1"/>
</dbReference>
<feature type="transmembrane region" description="Helical" evidence="1">
    <location>
        <begin position="97"/>
        <end position="117"/>
    </location>
</feature>
<sequence>MDDSDEASEAGADVSGLMDDLEALEAHVESEAGREAVAEAMETASGLGQRRGTFGRVIHGFDRADAAEAALGSVLFAIPMVVESGTHDIGVYVSTHAGSLVGTLLATVAMVYGILYVADIQDVRVKDPILGIVSRRLAGVVTISIGVTVVLFTGWGQVDWTNDPWTAACIVAVAWAPTAVGAALGDILPGS</sequence>
<name>U2YV39_9EURY</name>
<keyword evidence="1" id="KW-0472">Membrane</keyword>
<feature type="transmembrane region" description="Helical" evidence="1">
    <location>
        <begin position="164"/>
        <end position="188"/>
    </location>
</feature>
<feature type="transmembrane region" description="Helical" evidence="1">
    <location>
        <begin position="137"/>
        <end position="158"/>
    </location>
</feature>
<dbReference type="eggNOG" id="arCOG03887">
    <property type="taxonomic scope" value="Archaea"/>
</dbReference>
<dbReference type="OrthoDB" id="328136at2157"/>
<comment type="caution">
    <text evidence="2">The sequence shown here is derived from an EMBL/GenBank/DDBJ whole genome shotgun (WGS) entry which is preliminary data.</text>
</comment>
<proteinExistence type="predicted"/>
<dbReference type="Proteomes" id="UP000016986">
    <property type="component" value="Unassembled WGS sequence"/>
</dbReference>
<dbReference type="EMBL" id="BATA01000029">
    <property type="protein sequence ID" value="GAD52647.1"/>
    <property type="molecule type" value="Genomic_DNA"/>
</dbReference>
<keyword evidence="1" id="KW-1133">Transmembrane helix</keyword>
<evidence type="ECO:0000313" key="2">
    <source>
        <dbReference type="EMBL" id="GAD52647.1"/>
    </source>
</evidence>
<evidence type="ECO:0000313" key="3">
    <source>
        <dbReference type="Proteomes" id="UP000016986"/>
    </source>
</evidence>
<dbReference type="AlphaFoldDB" id="U2YV39"/>
<protein>
    <submittedName>
        <fullName evidence="2">Hypotheical protein</fullName>
    </submittedName>
</protein>